<protein>
    <submittedName>
        <fullName evidence="1">Uncharacterized protein</fullName>
    </submittedName>
</protein>
<comment type="caution">
    <text evidence="1">The sequence shown here is derived from an EMBL/GenBank/DDBJ whole genome shotgun (WGS) entry which is preliminary data.</text>
</comment>
<dbReference type="EMBL" id="JAGMWT010000004">
    <property type="protein sequence ID" value="KAH7130132.1"/>
    <property type="molecule type" value="Genomic_DNA"/>
</dbReference>
<proteinExistence type="predicted"/>
<organism evidence="1 2">
    <name type="scientific">Dendryphion nanum</name>
    <dbReference type="NCBI Taxonomy" id="256645"/>
    <lineage>
        <taxon>Eukaryota</taxon>
        <taxon>Fungi</taxon>
        <taxon>Dikarya</taxon>
        <taxon>Ascomycota</taxon>
        <taxon>Pezizomycotina</taxon>
        <taxon>Dothideomycetes</taxon>
        <taxon>Pleosporomycetidae</taxon>
        <taxon>Pleosporales</taxon>
        <taxon>Torulaceae</taxon>
        <taxon>Dendryphion</taxon>
    </lineage>
</organism>
<accession>A0A9P9E3M6</accession>
<evidence type="ECO:0000313" key="2">
    <source>
        <dbReference type="Proteomes" id="UP000700596"/>
    </source>
</evidence>
<gene>
    <name evidence="1" type="ORF">B0J11DRAFT_503934</name>
</gene>
<reference evidence="1" key="1">
    <citation type="journal article" date="2021" name="Nat. Commun.">
        <title>Genetic determinants of endophytism in the Arabidopsis root mycobiome.</title>
        <authorList>
            <person name="Mesny F."/>
            <person name="Miyauchi S."/>
            <person name="Thiergart T."/>
            <person name="Pickel B."/>
            <person name="Atanasova L."/>
            <person name="Karlsson M."/>
            <person name="Huettel B."/>
            <person name="Barry K.W."/>
            <person name="Haridas S."/>
            <person name="Chen C."/>
            <person name="Bauer D."/>
            <person name="Andreopoulos W."/>
            <person name="Pangilinan J."/>
            <person name="LaButti K."/>
            <person name="Riley R."/>
            <person name="Lipzen A."/>
            <person name="Clum A."/>
            <person name="Drula E."/>
            <person name="Henrissat B."/>
            <person name="Kohler A."/>
            <person name="Grigoriev I.V."/>
            <person name="Martin F.M."/>
            <person name="Hacquard S."/>
        </authorList>
    </citation>
    <scope>NUCLEOTIDE SEQUENCE</scope>
    <source>
        <strain evidence="1">MPI-CAGE-CH-0243</strain>
    </source>
</reference>
<keyword evidence="2" id="KW-1185">Reference proteome</keyword>
<name>A0A9P9E3M6_9PLEO</name>
<evidence type="ECO:0000313" key="1">
    <source>
        <dbReference type="EMBL" id="KAH7130132.1"/>
    </source>
</evidence>
<dbReference type="OrthoDB" id="3766406at2759"/>
<sequence length="310" mass="35626">MNINHRRALFLPDLLSCARSGRCDYHTSMFGSQGNAKNAPKEWFSLASQTLRAKVGTECWRKIKELDEREQQSRDARITIPRPRCERLGFLHQLSRDFPTLAPCAGCKKLVSYDAPHGWSNLEYEEEAAGFLAQKILRRGIGLDSTMHDERHICTVLLACAGTYPRRWLGDVRGAMLNAEFPPEAPDGNLEMRFSVHVTIESSERLVYWSRIHMDLPRPWSKLTVEAQIAVTFGMRVCQHTVWKTAGTLDMRSSWEDVCFDCPSRGVVKIVDRDQIRIDDFRVSTRECNSKFQVVVDIQEIALDHRDDIW</sequence>
<dbReference type="AlphaFoldDB" id="A0A9P9E3M6"/>
<dbReference type="Proteomes" id="UP000700596">
    <property type="component" value="Unassembled WGS sequence"/>
</dbReference>